<keyword evidence="1 3" id="KW-0732">Signal</keyword>
<dbReference type="GO" id="GO:0007155">
    <property type="term" value="P:cell adhesion"/>
    <property type="evidence" value="ECO:0007669"/>
    <property type="project" value="InterPro"/>
</dbReference>
<dbReference type="PANTHER" id="PTHR10199">
    <property type="entry name" value="THROMBOSPONDIN"/>
    <property type="match status" value="1"/>
</dbReference>
<dbReference type="SUPFAM" id="SSF103647">
    <property type="entry name" value="TSP type-3 repeat"/>
    <property type="match status" value="1"/>
</dbReference>
<evidence type="ECO:0008006" key="6">
    <source>
        <dbReference type="Google" id="ProtNLM"/>
    </source>
</evidence>
<evidence type="ECO:0000256" key="3">
    <source>
        <dbReference type="SAM" id="SignalP"/>
    </source>
</evidence>
<dbReference type="PANTHER" id="PTHR10199:SF100">
    <property type="entry name" value="THROMBOSPONDIN, ISOFORM A"/>
    <property type="match status" value="1"/>
</dbReference>
<dbReference type="Pfam" id="PF02412">
    <property type="entry name" value="TSP_3"/>
    <property type="match status" value="2"/>
</dbReference>
<dbReference type="AlphaFoldDB" id="A0A4Y6PWY0"/>
<organism evidence="4 5">
    <name type="scientific">Persicimonas caeni</name>
    <dbReference type="NCBI Taxonomy" id="2292766"/>
    <lineage>
        <taxon>Bacteria</taxon>
        <taxon>Deltaproteobacteria</taxon>
        <taxon>Bradymonadales</taxon>
        <taxon>Bradymonadaceae</taxon>
        <taxon>Persicimonas</taxon>
    </lineage>
</organism>
<dbReference type="OrthoDB" id="904022at2"/>
<gene>
    <name evidence="4" type="ORF">FIV42_19320</name>
</gene>
<dbReference type="GO" id="GO:0005509">
    <property type="term" value="F:calcium ion binding"/>
    <property type="evidence" value="ECO:0007669"/>
    <property type="project" value="InterPro"/>
</dbReference>
<dbReference type="InterPro" id="IPR028974">
    <property type="entry name" value="TSP_type-3_rpt"/>
</dbReference>
<keyword evidence="5" id="KW-1185">Reference proteome</keyword>
<feature type="signal peptide" evidence="3">
    <location>
        <begin position="1"/>
        <end position="25"/>
    </location>
</feature>
<accession>A0A4Y6PWY0</accession>
<dbReference type="RefSeq" id="WP_141199277.1">
    <property type="nucleotide sequence ID" value="NZ_CP041186.1"/>
</dbReference>
<reference evidence="4 5" key="1">
    <citation type="submission" date="2019-06" db="EMBL/GenBank/DDBJ databases">
        <title>Persicimonas caeni gen. nov., sp. nov., a predatory bacterium isolated from solar saltern.</title>
        <authorList>
            <person name="Wang S."/>
        </authorList>
    </citation>
    <scope>NUCLEOTIDE SEQUENCE [LARGE SCALE GENOMIC DNA]</scope>
    <source>
        <strain evidence="4 5">YN101</strain>
    </source>
</reference>
<dbReference type="Gene3D" id="4.10.1080.10">
    <property type="entry name" value="TSP type-3 repeat"/>
    <property type="match status" value="1"/>
</dbReference>
<keyword evidence="2" id="KW-0106">Calcium</keyword>
<protein>
    <recommendedName>
        <fullName evidence="6">Thrombospondin</fullName>
    </recommendedName>
</protein>
<accession>A0A5B8Y9T3</accession>
<sequence length="277" mass="29306">MRRSRNLLALVICAAVFAIPMAASAHTSEICWDEHDNGDVTFYAGTAHWLLWPVGGLVIDGQTYDFIDVTREIPDDVVCQPQACGGDLRVFYWQAVTVSGLGDGDYSIEPTSTTSLETGVEGCYPQEMTIGDACADPDGDGVCDANDNCPSVANASQSDADSDGIGDACDICPHDPSNDADGDGVCGNEDLCEASPDSDADAGVPSVRLGVNRWIATPTGVFQTLTPKGEIVYGPYTMEDTGGCSCSQIIDELGIGKGHEKFGCSNGIMKRWTKKQQ</sequence>
<evidence type="ECO:0000313" key="4">
    <source>
        <dbReference type="EMBL" id="QDG52816.1"/>
    </source>
</evidence>
<evidence type="ECO:0000313" key="5">
    <source>
        <dbReference type="Proteomes" id="UP000315995"/>
    </source>
</evidence>
<dbReference type="InterPro" id="IPR003367">
    <property type="entry name" value="Thrombospondin_3-like_rpt"/>
</dbReference>
<evidence type="ECO:0000256" key="1">
    <source>
        <dbReference type="ARBA" id="ARBA00022729"/>
    </source>
</evidence>
<dbReference type="EMBL" id="CP041186">
    <property type="protein sequence ID" value="QDG52816.1"/>
    <property type="molecule type" value="Genomic_DNA"/>
</dbReference>
<name>A0A4Y6PWY0_PERCE</name>
<proteinExistence type="predicted"/>
<dbReference type="Proteomes" id="UP000315995">
    <property type="component" value="Chromosome"/>
</dbReference>
<evidence type="ECO:0000256" key="2">
    <source>
        <dbReference type="ARBA" id="ARBA00022837"/>
    </source>
</evidence>
<feature type="chain" id="PRO_5030106599" description="Thrombospondin" evidence="3">
    <location>
        <begin position="26"/>
        <end position="277"/>
    </location>
</feature>